<evidence type="ECO:0000313" key="2">
    <source>
        <dbReference type="Proteomes" id="UP000018888"/>
    </source>
</evidence>
<dbReference type="Proteomes" id="UP000018888">
    <property type="component" value="Unassembled WGS sequence"/>
</dbReference>
<sequence>MKFIKRSKSRARMLVFSILVFSIICTYSFSSSNYRIACHIKLKYVSEILVNFHLISTQDFCNLTNKFHFVQH</sequence>
<proteinExistence type="predicted"/>
<dbReference type="EMBL" id="AUPC02000064">
    <property type="protein sequence ID" value="POG75182.1"/>
    <property type="molecule type" value="Genomic_DNA"/>
</dbReference>
<reference evidence="1 2" key="1">
    <citation type="journal article" date="2013" name="Proc. Natl. Acad. Sci. U.S.A.">
        <title>Genome of an arbuscular mycorrhizal fungus provides insight into the oldest plant symbiosis.</title>
        <authorList>
            <person name="Tisserant E."/>
            <person name="Malbreil M."/>
            <person name="Kuo A."/>
            <person name="Kohler A."/>
            <person name="Symeonidi A."/>
            <person name="Balestrini R."/>
            <person name="Charron P."/>
            <person name="Duensing N."/>
            <person name="Frei Dit Frey N."/>
            <person name="Gianinazzi-Pearson V."/>
            <person name="Gilbert L.B."/>
            <person name="Handa Y."/>
            <person name="Herr J.R."/>
            <person name="Hijri M."/>
            <person name="Koul R."/>
            <person name="Kawaguchi M."/>
            <person name="Krajinski F."/>
            <person name="Lammers P.J."/>
            <person name="Masclaux F.G."/>
            <person name="Murat C."/>
            <person name="Morin E."/>
            <person name="Ndikumana S."/>
            <person name="Pagni M."/>
            <person name="Petitpierre D."/>
            <person name="Requena N."/>
            <person name="Rosikiewicz P."/>
            <person name="Riley R."/>
            <person name="Saito K."/>
            <person name="San Clemente H."/>
            <person name="Shapiro H."/>
            <person name="van Tuinen D."/>
            <person name="Becard G."/>
            <person name="Bonfante P."/>
            <person name="Paszkowski U."/>
            <person name="Shachar-Hill Y.Y."/>
            <person name="Tuskan G.A."/>
            <person name="Young P.W."/>
            <person name="Sanders I.R."/>
            <person name="Henrissat B."/>
            <person name="Rensing S.A."/>
            <person name="Grigoriev I.V."/>
            <person name="Corradi N."/>
            <person name="Roux C."/>
            <person name="Martin F."/>
        </authorList>
    </citation>
    <scope>NUCLEOTIDE SEQUENCE [LARGE SCALE GENOMIC DNA]</scope>
    <source>
        <strain evidence="1 2">DAOM 197198</strain>
    </source>
</reference>
<keyword evidence="2" id="KW-1185">Reference proteome</keyword>
<evidence type="ECO:0000313" key="1">
    <source>
        <dbReference type="EMBL" id="POG75182.1"/>
    </source>
</evidence>
<comment type="caution">
    <text evidence="1">The sequence shown here is derived from an EMBL/GenBank/DDBJ whole genome shotgun (WGS) entry which is preliminary data.</text>
</comment>
<reference evidence="1 2" key="2">
    <citation type="journal article" date="2018" name="New Phytol.">
        <title>High intraspecific genome diversity in the model arbuscular mycorrhizal symbiont Rhizophagus irregularis.</title>
        <authorList>
            <person name="Chen E.C.H."/>
            <person name="Morin E."/>
            <person name="Beaudet D."/>
            <person name="Noel J."/>
            <person name="Yildirir G."/>
            <person name="Ndikumana S."/>
            <person name="Charron P."/>
            <person name="St-Onge C."/>
            <person name="Giorgi J."/>
            <person name="Kruger M."/>
            <person name="Marton T."/>
            <person name="Ropars J."/>
            <person name="Grigoriev I.V."/>
            <person name="Hainaut M."/>
            <person name="Henrissat B."/>
            <person name="Roux C."/>
            <person name="Martin F."/>
            <person name="Corradi N."/>
        </authorList>
    </citation>
    <scope>NUCLEOTIDE SEQUENCE [LARGE SCALE GENOMIC DNA]</scope>
    <source>
        <strain evidence="1 2">DAOM 197198</strain>
    </source>
</reference>
<dbReference type="AlphaFoldDB" id="A0A2P4QC34"/>
<protein>
    <submittedName>
        <fullName evidence="1">Uncharacterized protein</fullName>
    </submittedName>
</protein>
<name>A0A2P4QC34_RHIID</name>
<gene>
    <name evidence="1" type="ORF">GLOIN_2v1569329</name>
</gene>
<organism evidence="1 2">
    <name type="scientific">Rhizophagus irregularis (strain DAOM 181602 / DAOM 197198 / MUCL 43194)</name>
    <name type="common">Arbuscular mycorrhizal fungus</name>
    <name type="synonym">Glomus intraradices</name>
    <dbReference type="NCBI Taxonomy" id="747089"/>
    <lineage>
        <taxon>Eukaryota</taxon>
        <taxon>Fungi</taxon>
        <taxon>Fungi incertae sedis</taxon>
        <taxon>Mucoromycota</taxon>
        <taxon>Glomeromycotina</taxon>
        <taxon>Glomeromycetes</taxon>
        <taxon>Glomerales</taxon>
        <taxon>Glomeraceae</taxon>
        <taxon>Rhizophagus</taxon>
    </lineage>
</organism>
<accession>A0A2P4QC34</accession>